<name>F4S1N5_MELLP</name>
<organism evidence="2">
    <name type="scientific">Melampsora larici-populina (strain 98AG31 / pathotype 3-4-7)</name>
    <name type="common">Poplar leaf rust fungus</name>
    <dbReference type="NCBI Taxonomy" id="747676"/>
    <lineage>
        <taxon>Eukaryota</taxon>
        <taxon>Fungi</taxon>
        <taxon>Dikarya</taxon>
        <taxon>Basidiomycota</taxon>
        <taxon>Pucciniomycotina</taxon>
        <taxon>Pucciniomycetes</taxon>
        <taxon>Pucciniales</taxon>
        <taxon>Melampsoraceae</taxon>
        <taxon>Melampsora</taxon>
    </lineage>
</organism>
<sequence length="153" mass="17141">MDGMNEVAGYGPAARSSAELSEASHFARFPGELPSDVGPCDNICRDCEALHWRAERTQRDMKATHATFSMCCQKKAVALLSDGLDNDLTPSFLRKLLTGRDQSKWTTISPWQRGQLDLPHIWTIGSSDWLSATSQWGKEEIWPNLHQRRPIGS</sequence>
<dbReference type="InParanoid" id="F4S1N5"/>
<dbReference type="KEGG" id="mlr:MELLADRAFT_110987"/>
<gene>
    <name evidence="1" type="ORF">MELLADRAFT_110987</name>
</gene>
<evidence type="ECO:0000313" key="1">
    <source>
        <dbReference type="EMBL" id="EGG01410.1"/>
    </source>
</evidence>
<accession>F4S1N5</accession>
<keyword evidence="2" id="KW-1185">Reference proteome</keyword>
<dbReference type="GeneID" id="18924249"/>
<reference evidence="2" key="1">
    <citation type="journal article" date="2011" name="Proc. Natl. Acad. Sci. U.S.A.">
        <title>Obligate biotrophy features unraveled by the genomic analysis of rust fungi.</title>
        <authorList>
            <person name="Duplessis S."/>
            <person name="Cuomo C.A."/>
            <person name="Lin Y.-C."/>
            <person name="Aerts A."/>
            <person name="Tisserant E."/>
            <person name="Veneault-Fourrey C."/>
            <person name="Joly D.L."/>
            <person name="Hacquard S."/>
            <person name="Amselem J."/>
            <person name="Cantarel B.L."/>
            <person name="Chiu R."/>
            <person name="Coutinho P.M."/>
            <person name="Feau N."/>
            <person name="Field M."/>
            <person name="Frey P."/>
            <person name="Gelhaye E."/>
            <person name="Goldberg J."/>
            <person name="Grabherr M.G."/>
            <person name="Kodira C.D."/>
            <person name="Kohler A."/>
            <person name="Kuees U."/>
            <person name="Lindquist E.A."/>
            <person name="Lucas S.M."/>
            <person name="Mago R."/>
            <person name="Mauceli E."/>
            <person name="Morin E."/>
            <person name="Murat C."/>
            <person name="Pangilinan J.L."/>
            <person name="Park R."/>
            <person name="Pearson M."/>
            <person name="Quesneville H."/>
            <person name="Rouhier N."/>
            <person name="Sakthikumar S."/>
            <person name="Salamov A.A."/>
            <person name="Schmutz J."/>
            <person name="Selles B."/>
            <person name="Shapiro H."/>
            <person name="Tanguay P."/>
            <person name="Tuskan G.A."/>
            <person name="Henrissat B."/>
            <person name="Van de Peer Y."/>
            <person name="Rouze P."/>
            <person name="Ellis J.G."/>
            <person name="Dodds P.N."/>
            <person name="Schein J.E."/>
            <person name="Zhong S."/>
            <person name="Hamelin R.C."/>
            <person name="Grigoriev I.V."/>
            <person name="Szabo L.J."/>
            <person name="Martin F."/>
        </authorList>
    </citation>
    <scope>NUCLEOTIDE SEQUENCE [LARGE SCALE GENOMIC DNA]</scope>
    <source>
        <strain evidence="2">98AG31 / pathotype 3-4-7</strain>
    </source>
</reference>
<protein>
    <submittedName>
        <fullName evidence="1">Uncharacterized protein</fullName>
    </submittedName>
</protein>
<dbReference type="EMBL" id="GL883138">
    <property type="protein sequence ID" value="EGG01410.1"/>
    <property type="molecule type" value="Genomic_DNA"/>
</dbReference>
<dbReference type="Proteomes" id="UP000001072">
    <property type="component" value="Unassembled WGS sequence"/>
</dbReference>
<dbReference type="AlphaFoldDB" id="F4S1N5"/>
<dbReference type="OrthoDB" id="2272314at2759"/>
<dbReference type="HOGENOM" id="CLU_1713676_0_0_1"/>
<dbReference type="RefSeq" id="XP_007415260.1">
    <property type="nucleotide sequence ID" value="XM_007415198.1"/>
</dbReference>
<evidence type="ECO:0000313" key="2">
    <source>
        <dbReference type="Proteomes" id="UP000001072"/>
    </source>
</evidence>
<dbReference type="VEuPathDB" id="FungiDB:MELLADRAFT_110987"/>
<proteinExistence type="predicted"/>